<sequence length="102" mass="11955">MSILTRKVTIKEDELGLFVLYKPRFPQKNMGDKFVIRLPAKRNMFDSDKIDPPFEAGQKVLVQEFNPNMGWFKVRRQGDGQYGLWDGPRWVTNGFTACWVEQ</sequence>
<keyword evidence="2" id="KW-1185">Reference proteome</keyword>
<reference evidence="1 2" key="1">
    <citation type="submission" date="2017-09" db="EMBL/GenBank/DDBJ databases">
        <authorList>
            <person name="Ehlers B."/>
            <person name="Leendertz F.H."/>
        </authorList>
    </citation>
    <scope>NUCLEOTIDE SEQUENCE [LARGE SCALE GENOMIC DNA]</scope>
</reference>
<evidence type="ECO:0000313" key="1">
    <source>
        <dbReference type="EMBL" id="ATW58058.1"/>
    </source>
</evidence>
<accession>A0A2H4P7B0</accession>
<dbReference type="Proteomes" id="UP000241592">
    <property type="component" value="Segment"/>
</dbReference>
<evidence type="ECO:0000313" key="2">
    <source>
        <dbReference type="Proteomes" id="UP000241592"/>
    </source>
</evidence>
<protein>
    <submittedName>
        <fullName evidence="1">Uncharacterized protein</fullName>
    </submittedName>
</protein>
<gene>
    <name evidence="1" type="ORF">CNR34_00125</name>
</gene>
<proteinExistence type="predicted"/>
<organism evidence="1 2">
    <name type="scientific">Pseudomonas phage nickie</name>
    <dbReference type="NCBI Taxonomy" id="2048977"/>
    <lineage>
        <taxon>Viruses</taxon>
        <taxon>Duplodnaviria</taxon>
        <taxon>Heunggongvirae</taxon>
        <taxon>Uroviricota</taxon>
        <taxon>Caudoviricetes</taxon>
        <taxon>Nickievirus</taxon>
        <taxon>Nickievirus nickie</taxon>
    </lineage>
</organism>
<name>A0A2H4P7B0_9CAUD</name>
<dbReference type="EMBL" id="MG018927">
    <property type="protein sequence ID" value="ATW58058.1"/>
    <property type="molecule type" value="Genomic_DNA"/>
</dbReference>